<dbReference type="SUPFAM" id="SSF54111">
    <property type="entry name" value="Urease, gamma-subunit"/>
    <property type="match status" value="1"/>
</dbReference>
<name>A0A2R4X0D2_9EURY</name>
<protein>
    <submittedName>
        <fullName evidence="3">Urease subunit gamma</fullName>
    </submittedName>
</protein>
<dbReference type="PANTHER" id="PTHR33569">
    <property type="entry name" value="UREASE"/>
    <property type="match status" value="1"/>
</dbReference>
<dbReference type="KEGG" id="harc:HARCEL1_05735"/>
<dbReference type="InterPro" id="IPR036463">
    <property type="entry name" value="Urease_gamma_sf"/>
</dbReference>
<evidence type="ECO:0000313" key="4">
    <source>
        <dbReference type="Proteomes" id="UP000244727"/>
    </source>
</evidence>
<dbReference type="AlphaFoldDB" id="A0A2R4X0D2"/>
<proteinExistence type="predicted"/>
<accession>A0A2R4X0D2</accession>
<gene>
    <name evidence="3" type="ORF">HARCEL1_05735</name>
</gene>
<dbReference type="NCBIfam" id="NF009712">
    <property type="entry name" value="PRK13241.1"/>
    <property type="match status" value="1"/>
</dbReference>
<dbReference type="Pfam" id="PF00547">
    <property type="entry name" value="Urease_gamma"/>
    <property type="match status" value="1"/>
</dbReference>
<keyword evidence="1" id="KW-0378">Hydrolase</keyword>
<dbReference type="CDD" id="cd00390">
    <property type="entry name" value="Urease_gamma"/>
    <property type="match status" value="1"/>
</dbReference>
<evidence type="ECO:0000313" key="3">
    <source>
        <dbReference type="EMBL" id="AWB27237.1"/>
    </source>
</evidence>
<dbReference type="GO" id="GO:0016151">
    <property type="term" value="F:nickel cation binding"/>
    <property type="evidence" value="ECO:0007669"/>
    <property type="project" value="InterPro"/>
</dbReference>
<organism evidence="3 4">
    <name type="scientific">Halococcoides cellulosivorans</name>
    <dbReference type="NCBI Taxonomy" id="1679096"/>
    <lineage>
        <taxon>Archaea</taxon>
        <taxon>Methanobacteriati</taxon>
        <taxon>Methanobacteriota</taxon>
        <taxon>Stenosarchaea group</taxon>
        <taxon>Halobacteria</taxon>
        <taxon>Halobacteriales</taxon>
        <taxon>Haloarculaceae</taxon>
        <taxon>Halococcoides</taxon>
    </lineage>
</organism>
<feature type="region of interest" description="Disordered" evidence="2">
    <location>
        <begin position="101"/>
        <end position="124"/>
    </location>
</feature>
<dbReference type="EMBL" id="CP028858">
    <property type="protein sequence ID" value="AWB27237.1"/>
    <property type="molecule type" value="Genomic_DNA"/>
</dbReference>
<dbReference type="GO" id="GO:0043419">
    <property type="term" value="P:urea catabolic process"/>
    <property type="evidence" value="ECO:0007669"/>
    <property type="project" value="InterPro"/>
</dbReference>
<dbReference type="GO" id="GO:0016787">
    <property type="term" value="F:hydrolase activity"/>
    <property type="evidence" value="ECO:0007669"/>
    <property type="project" value="UniProtKB-KW"/>
</dbReference>
<reference evidence="3 4" key="1">
    <citation type="submission" date="2018-04" db="EMBL/GenBank/DDBJ databases">
        <title>Halococcoides cellulosivorans gen. nov., sp. nov., an extremely halophilic cellulose-utilizing haloarchaeon from hypersaline lakes.</title>
        <authorList>
            <person name="Sorokin D.Y."/>
            <person name="Toshchakov S.V."/>
            <person name="Samarov N.I."/>
            <person name="Korzhenkov A."/>
            <person name="Kublanov I.V."/>
        </authorList>
    </citation>
    <scope>NUCLEOTIDE SEQUENCE [LARGE SCALE GENOMIC DNA]</scope>
    <source>
        <strain evidence="3 4">HArcel1</strain>
    </source>
</reference>
<dbReference type="Gene3D" id="3.30.280.10">
    <property type="entry name" value="Urease, gamma-like subunit"/>
    <property type="match status" value="1"/>
</dbReference>
<dbReference type="PANTHER" id="PTHR33569:SF1">
    <property type="entry name" value="UREASE"/>
    <property type="match status" value="1"/>
</dbReference>
<evidence type="ECO:0000256" key="1">
    <source>
        <dbReference type="ARBA" id="ARBA00022801"/>
    </source>
</evidence>
<sequence length="124" mass="13677">MNLSPKDRERLLVFMAAELARRRHERGIALNHPETVAYISDWIFERAREGESVAEIRAEATQLLDPADVMDGVPAMIDMIQVEPTFPDGTKLVTVHDPIRAAPEAATDGGVALDTQTDPPEDES</sequence>
<evidence type="ECO:0000256" key="2">
    <source>
        <dbReference type="SAM" id="MobiDB-lite"/>
    </source>
</evidence>
<dbReference type="NCBIfam" id="TIGR00193">
    <property type="entry name" value="urease_gam"/>
    <property type="match status" value="1"/>
</dbReference>
<dbReference type="InterPro" id="IPR002026">
    <property type="entry name" value="Urease_gamma/gamma-beta_su"/>
</dbReference>
<dbReference type="Proteomes" id="UP000244727">
    <property type="component" value="Chromosome"/>
</dbReference>
<dbReference type="InterPro" id="IPR050069">
    <property type="entry name" value="Urease_subunit"/>
</dbReference>
<dbReference type="RefSeq" id="WP_108381606.1">
    <property type="nucleotide sequence ID" value="NZ_CP028858.1"/>
</dbReference>
<keyword evidence="4" id="KW-1185">Reference proteome</keyword>
<dbReference type="GeneID" id="36511988"/>